<name>A0A1E3UFC1_9FIRM</name>
<reference evidence="2 3" key="1">
    <citation type="submission" date="2016-08" db="EMBL/GenBank/DDBJ databases">
        <authorList>
            <person name="Seilhamer J.J."/>
        </authorList>
    </citation>
    <scope>NUCLEOTIDE SEQUENCE [LARGE SCALE GENOMIC DNA]</scope>
    <source>
        <strain evidence="2 3">NML150140-1</strain>
    </source>
</reference>
<dbReference type="EMBL" id="MEHA01000013">
    <property type="protein sequence ID" value="ODR49314.1"/>
    <property type="molecule type" value="Genomic_DNA"/>
</dbReference>
<evidence type="ECO:0000313" key="2">
    <source>
        <dbReference type="EMBL" id="ODR49314.1"/>
    </source>
</evidence>
<feature type="region of interest" description="Disordered" evidence="1">
    <location>
        <begin position="127"/>
        <end position="157"/>
    </location>
</feature>
<sequence length="157" mass="17584">MLSLSLVQKPHTFSFFSIAQNKNKVGKTSYRMIFSFSILCYALFKKEVQVMDIEDVVYDFSVRLVELVRYFKEDGGGFPLCDKLLDCGVRAGISARAGSHEEAADYVRQADYILEMAVKSGYLTERQGLPPPDGMQKTSGSAHQPGNRPAGINRYRT</sequence>
<accession>A0A1E3UFC1</accession>
<evidence type="ECO:0000313" key="3">
    <source>
        <dbReference type="Proteomes" id="UP000094271"/>
    </source>
</evidence>
<proteinExistence type="predicted"/>
<gene>
    <name evidence="2" type="ORF">BEI59_17665</name>
</gene>
<comment type="caution">
    <text evidence="2">The sequence shown here is derived from an EMBL/GenBank/DDBJ whole genome shotgun (WGS) entry which is preliminary data.</text>
</comment>
<protein>
    <submittedName>
        <fullName evidence="2">Uncharacterized protein</fullName>
    </submittedName>
</protein>
<dbReference type="AlphaFoldDB" id="A0A1E3UFC1"/>
<organism evidence="2 3">
    <name type="scientific">Eisenbergiella tayi</name>
    <dbReference type="NCBI Taxonomy" id="1432052"/>
    <lineage>
        <taxon>Bacteria</taxon>
        <taxon>Bacillati</taxon>
        <taxon>Bacillota</taxon>
        <taxon>Clostridia</taxon>
        <taxon>Lachnospirales</taxon>
        <taxon>Lachnospiraceae</taxon>
        <taxon>Eisenbergiella</taxon>
    </lineage>
</organism>
<evidence type="ECO:0000256" key="1">
    <source>
        <dbReference type="SAM" id="MobiDB-lite"/>
    </source>
</evidence>
<dbReference type="Proteomes" id="UP000094271">
    <property type="component" value="Unassembled WGS sequence"/>
</dbReference>